<dbReference type="PROSITE" id="PS50943">
    <property type="entry name" value="HTH_CROC1"/>
    <property type="match status" value="1"/>
</dbReference>
<dbReference type="RefSeq" id="WP_184789883.1">
    <property type="nucleotide sequence ID" value="NZ_BONT01000072.1"/>
</dbReference>
<protein>
    <submittedName>
        <fullName evidence="2">Transcriptional regulator with XRE-family HTH domain</fullName>
    </submittedName>
</protein>
<evidence type="ECO:0000313" key="3">
    <source>
        <dbReference type="Proteomes" id="UP000548476"/>
    </source>
</evidence>
<dbReference type="PANTHER" id="PTHR35010:SF2">
    <property type="entry name" value="BLL4672 PROTEIN"/>
    <property type="match status" value="1"/>
</dbReference>
<name>A0A841FTI5_9ACTN</name>
<dbReference type="PANTHER" id="PTHR35010">
    <property type="entry name" value="BLL4672 PROTEIN-RELATED"/>
    <property type="match status" value="1"/>
</dbReference>
<dbReference type="InterPro" id="IPR041413">
    <property type="entry name" value="MLTR_LBD"/>
</dbReference>
<organism evidence="2 3">
    <name type="scientific">Phytomonospora endophytica</name>
    <dbReference type="NCBI Taxonomy" id="714109"/>
    <lineage>
        <taxon>Bacteria</taxon>
        <taxon>Bacillati</taxon>
        <taxon>Actinomycetota</taxon>
        <taxon>Actinomycetes</taxon>
        <taxon>Micromonosporales</taxon>
        <taxon>Micromonosporaceae</taxon>
        <taxon>Phytomonospora</taxon>
    </lineage>
</organism>
<sequence>MSELGDFLRTRRARLNPEEVGLTSYGARRRVPGLRREELAQLAGVSVAYYTRLEQGQSRNASDSVLDAVARALRLDDDERAHLLHLARPVKKRRPPVARPETARTATRQLIEALDGVPAAVLDRRTNVLAWNRFGHALLAGHLAFDDRPNLARLLFLDPHTRELYPRWDEEARVAIASLRMVAGENPEDRALAELIGELSMKSGEFTSLWARHPVRTCTFGVKLLHHPLVGELELNFENMVLPDDSGQRVLMYSAAPGSPARGGLDLLRELTAPPARLSERQAADGG</sequence>
<dbReference type="CDD" id="cd00093">
    <property type="entry name" value="HTH_XRE"/>
    <property type="match status" value="1"/>
</dbReference>
<dbReference type="Pfam" id="PF13560">
    <property type="entry name" value="HTH_31"/>
    <property type="match status" value="1"/>
</dbReference>
<dbReference type="EMBL" id="JACHGT010000011">
    <property type="protein sequence ID" value="MBB6037048.1"/>
    <property type="molecule type" value="Genomic_DNA"/>
</dbReference>
<dbReference type="Proteomes" id="UP000548476">
    <property type="component" value="Unassembled WGS sequence"/>
</dbReference>
<proteinExistence type="predicted"/>
<keyword evidence="3" id="KW-1185">Reference proteome</keyword>
<dbReference type="SUPFAM" id="SSF47413">
    <property type="entry name" value="lambda repressor-like DNA-binding domains"/>
    <property type="match status" value="1"/>
</dbReference>
<gene>
    <name evidence="2" type="ORF">HNR73_004921</name>
</gene>
<dbReference type="Pfam" id="PF17765">
    <property type="entry name" value="MLTR_LBD"/>
    <property type="match status" value="1"/>
</dbReference>
<dbReference type="InterPro" id="IPR010982">
    <property type="entry name" value="Lambda_DNA-bd_dom_sf"/>
</dbReference>
<feature type="domain" description="HTH cro/C1-type" evidence="1">
    <location>
        <begin position="33"/>
        <end position="80"/>
    </location>
</feature>
<reference evidence="2 3" key="1">
    <citation type="submission" date="2020-08" db="EMBL/GenBank/DDBJ databases">
        <title>Genomic Encyclopedia of Type Strains, Phase IV (KMG-IV): sequencing the most valuable type-strain genomes for metagenomic binning, comparative biology and taxonomic classification.</title>
        <authorList>
            <person name="Goeker M."/>
        </authorList>
    </citation>
    <scope>NUCLEOTIDE SEQUENCE [LARGE SCALE GENOMIC DNA]</scope>
    <source>
        <strain evidence="2 3">YIM 65646</strain>
    </source>
</reference>
<comment type="caution">
    <text evidence="2">The sequence shown here is derived from an EMBL/GenBank/DDBJ whole genome shotgun (WGS) entry which is preliminary data.</text>
</comment>
<evidence type="ECO:0000313" key="2">
    <source>
        <dbReference type="EMBL" id="MBB6037048.1"/>
    </source>
</evidence>
<dbReference type="GO" id="GO:0003677">
    <property type="term" value="F:DNA binding"/>
    <property type="evidence" value="ECO:0007669"/>
    <property type="project" value="InterPro"/>
</dbReference>
<evidence type="ECO:0000259" key="1">
    <source>
        <dbReference type="PROSITE" id="PS50943"/>
    </source>
</evidence>
<dbReference type="InterPro" id="IPR001387">
    <property type="entry name" value="Cro/C1-type_HTH"/>
</dbReference>
<dbReference type="SMART" id="SM00530">
    <property type="entry name" value="HTH_XRE"/>
    <property type="match status" value="1"/>
</dbReference>
<dbReference type="AlphaFoldDB" id="A0A841FTI5"/>
<accession>A0A841FTI5</accession>
<dbReference type="Gene3D" id="3.30.450.180">
    <property type="match status" value="1"/>
</dbReference>
<dbReference type="Gene3D" id="1.10.260.40">
    <property type="entry name" value="lambda repressor-like DNA-binding domains"/>
    <property type="match status" value="1"/>
</dbReference>